<dbReference type="Pfam" id="PF10545">
    <property type="entry name" value="MADF_DNA_bdg"/>
    <property type="match status" value="1"/>
</dbReference>
<evidence type="ECO:0000259" key="2">
    <source>
        <dbReference type="PROSITE" id="PS51029"/>
    </source>
</evidence>
<dbReference type="PANTHER" id="PTHR21505:SF8">
    <property type="entry name" value="DPT-YFP REPRESSOR BY OVEREXPRESSION, ISOFORM D-RELATED"/>
    <property type="match status" value="1"/>
</dbReference>
<keyword evidence="4" id="KW-1185">Reference proteome</keyword>
<feature type="domain" description="MADF" evidence="2">
    <location>
        <begin position="15"/>
        <end position="113"/>
    </location>
</feature>
<evidence type="ECO:0000313" key="4">
    <source>
        <dbReference type="Proteomes" id="UP001153954"/>
    </source>
</evidence>
<comment type="caution">
    <text evidence="3">The sequence shown here is derived from an EMBL/GenBank/DDBJ whole genome shotgun (WGS) entry which is preliminary data.</text>
</comment>
<dbReference type="Proteomes" id="UP001153954">
    <property type="component" value="Unassembled WGS sequence"/>
</dbReference>
<protein>
    <recommendedName>
        <fullName evidence="2">MADF domain-containing protein</fullName>
    </recommendedName>
</protein>
<feature type="compositionally biased region" description="Acidic residues" evidence="1">
    <location>
        <begin position="126"/>
        <end position="138"/>
    </location>
</feature>
<gene>
    <name evidence="3" type="ORF">EEDITHA_LOCUS5356</name>
</gene>
<feature type="region of interest" description="Disordered" evidence="1">
    <location>
        <begin position="115"/>
        <end position="144"/>
    </location>
</feature>
<accession>A0AAU9TNY4</accession>
<dbReference type="PANTHER" id="PTHR21505">
    <property type="entry name" value="MADF DOMAIN-CONTAINING PROTEIN-RELATED"/>
    <property type="match status" value="1"/>
</dbReference>
<proteinExistence type="predicted"/>
<dbReference type="EMBL" id="CAKOGL010000008">
    <property type="protein sequence ID" value="CAH2089284.1"/>
    <property type="molecule type" value="Genomic_DNA"/>
</dbReference>
<evidence type="ECO:0000313" key="3">
    <source>
        <dbReference type="EMBL" id="CAH2089284.1"/>
    </source>
</evidence>
<sequence>MAQSNVVFPRKLLKKFILMYREFNCLWDRKCLTYKHKKKRHDAVTKLTELVQKYDSTATRVHVLRKIESLRACVRREYKKVQDSRQQATNPDEIYTPHLWYYDMLSFVFGEEEGNFKDKQESPTPESEEDINTQEPDESFQPPIENYSHYAVISNTIEDNSPMSKQFTFEEDKSKRHCTEVDDEYDAIGINVAAKLRGLPPSMRILAEKLINDVLYQAQMSALNSSTVITTPDPFKQDIL</sequence>
<dbReference type="AlphaFoldDB" id="A0AAU9TNY4"/>
<dbReference type="InterPro" id="IPR006578">
    <property type="entry name" value="MADF-dom"/>
</dbReference>
<name>A0AAU9TNY4_EUPED</name>
<dbReference type="PROSITE" id="PS51029">
    <property type="entry name" value="MADF"/>
    <property type="match status" value="1"/>
</dbReference>
<reference evidence="3" key="1">
    <citation type="submission" date="2022-03" db="EMBL/GenBank/DDBJ databases">
        <authorList>
            <person name="Tunstrom K."/>
        </authorList>
    </citation>
    <scope>NUCLEOTIDE SEQUENCE</scope>
</reference>
<organism evidence="3 4">
    <name type="scientific">Euphydryas editha</name>
    <name type="common">Edith's checkerspot</name>
    <dbReference type="NCBI Taxonomy" id="104508"/>
    <lineage>
        <taxon>Eukaryota</taxon>
        <taxon>Metazoa</taxon>
        <taxon>Ecdysozoa</taxon>
        <taxon>Arthropoda</taxon>
        <taxon>Hexapoda</taxon>
        <taxon>Insecta</taxon>
        <taxon>Pterygota</taxon>
        <taxon>Neoptera</taxon>
        <taxon>Endopterygota</taxon>
        <taxon>Lepidoptera</taxon>
        <taxon>Glossata</taxon>
        <taxon>Ditrysia</taxon>
        <taxon>Papilionoidea</taxon>
        <taxon>Nymphalidae</taxon>
        <taxon>Nymphalinae</taxon>
        <taxon>Euphydryas</taxon>
    </lineage>
</organism>
<evidence type="ECO:0000256" key="1">
    <source>
        <dbReference type="SAM" id="MobiDB-lite"/>
    </source>
</evidence>
<dbReference type="SMART" id="SM00595">
    <property type="entry name" value="MADF"/>
    <property type="match status" value="1"/>
</dbReference>